<evidence type="ECO:0000259" key="4">
    <source>
        <dbReference type="PROSITE" id="PS51196"/>
    </source>
</evidence>
<evidence type="ECO:0000313" key="5">
    <source>
        <dbReference type="EMBL" id="KAL1381420.1"/>
    </source>
</evidence>
<evidence type="ECO:0000256" key="2">
    <source>
        <dbReference type="ARBA" id="ARBA00023010"/>
    </source>
</evidence>
<dbReference type="AlphaFoldDB" id="A0ABD1CYS5"/>
<proteinExistence type="predicted"/>
<feature type="region of interest" description="Disordered" evidence="3">
    <location>
        <begin position="525"/>
        <end position="563"/>
    </location>
</feature>
<dbReference type="GO" id="GO:0015031">
    <property type="term" value="P:protein transport"/>
    <property type="evidence" value="ECO:0007669"/>
    <property type="project" value="UniProtKB-KW"/>
</dbReference>
<keyword evidence="1" id="KW-0653">Protein transport</keyword>
<dbReference type="Proteomes" id="UP001562425">
    <property type="component" value="Unassembled WGS sequence"/>
</dbReference>
<dbReference type="InterPro" id="IPR014018">
    <property type="entry name" value="SecA_motor_DEAD"/>
</dbReference>
<feature type="domain" description="SecA family profile" evidence="4">
    <location>
        <begin position="1"/>
        <end position="475"/>
    </location>
</feature>
<dbReference type="InterPro" id="IPR027417">
    <property type="entry name" value="P-loop_NTPase"/>
</dbReference>
<sequence>MDEALERNVDMAELISFCRAYDELLADLLDLKLDWFVRSDSGEIYDTIMTKGVLELVQNKWQDNQHKCYRVTNVTKFSQLYLGLSDDNEMPRHYILETIKLLLTSIYRMMMKQCWNGGQPLGCLMYLCEQPDYINYDQFLEENSKPFETVTVECASYDDFKKRVHLIKESFWYLRNLNAIDINTALALFKDCNQGKYNEEFLRLANAKYCDQFEKFMGQNQQMELEERIHMITSHVKMLAVDQLVEDWDFEFKQHTLLEILAGLGAVWALHASKDVASTGQYLKPHCIQVLGVLRLLSADDNRQAVQNHLAQVLTGQGKSLVLAMAACVLALCGHSVVILCYKENINTFRQQYAAQFDRLNIVTVNTSLEEKEKFIAEAGVSRTITLATREMGRGVDYKSSVTVEKNGGVHVIQTFFSLDIKEETQIKGRTARKDNRGSYELILCYDDLKKKMFGGKRSEDPYTCTNCGFVCPNGARYDTCVHHEHGCDQAIKRREERRQQELRKQAERKKQEDELARQRYAIAEASRRQQQQQQLAEQKRLEDQRKAKDQKRQQEKQQQEELARQRFAIAEATRRHQEQQRLEEQKRLAEQKRLEELRRAEEQKRLEEEKKLRQEKEMEDMLKRQQSSLTRMI</sequence>
<evidence type="ECO:0000256" key="1">
    <source>
        <dbReference type="ARBA" id="ARBA00022927"/>
    </source>
</evidence>
<feature type="compositionally biased region" description="Basic and acidic residues" evidence="3">
    <location>
        <begin position="602"/>
        <end position="624"/>
    </location>
</feature>
<dbReference type="PANTHER" id="PTHR30612:SF0">
    <property type="entry name" value="CHLOROPLAST PROTEIN-TRANSPORTING ATPASE"/>
    <property type="match status" value="1"/>
</dbReference>
<evidence type="ECO:0000256" key="3">
    <source>
        <dbReference type="SAM" id="MobiDB-lite"/>
    </source>
</evidence>
<keyword evidence="2" id="KW-0811">Translocation</keyword>
<feature type="compositionally biased region" description="Basic and acidic residues" evidence="3">
    <location>
        <begin position="538"/>
        <end position="563"/>
    </location>
</feature>
<dbReference type="Gene3D" id="3.40.50.300">
    <property type="entry name" value="P-loop containing nucleotide triphosphate hydrolases"/>
    <property type="match status" value="2"/>
</dbReference>
<dbReference type="PROSITE" id="PS51196">
    <property type="entry name" value="SECA_MOTOR_DEAD"/>
    <property type="match status" value="1"/>
</dbReference>
<accession>A0ABD1CYS5</accession>
<dbReference type="InterPro" id="IPR000185">
    <property type="entry name" value="SecA"/>
</dbReference>
<name>A0ABD1CYS5_CULPP</name>
<dbReference type="EMBL" id="JBEHCU010008638">
    <property type="protein sequence ID" value="KAL1381420.1"/>
    <property type="molecule type" value="Genomic_DNA"/>
</dbReference>
<gene>
    <name evidence="5" type="ORF">pipiens_013473</name>
</gene>
<organism evidence="5 6">
    <name type="scientific">Culex pipiens pipiens</name>
    <name type="common">Northern house mosquito</name>
    <dbReference type="NCBI Taxonomy" id="38569"/>
    <lineage>
        <taxon>Eukaryota</taxon>
        <taxon>Metazoa</taxon>
        <taxon>Ecdysozoa</taxon>
        <taxon>Arthropoda</taxon>
        <taxon>Hexapoda</taxon>
        <taxon>Insecta</taxon>
        <taxon>Pterygota</taxon>
        <taxon>Neoptera</taxon>
        <taxon>Endopterygota</taxon>
        <taxon>Diptera</taxon>
        <taxon>Nematocera</taxon>
        <taxon>Culicoidea</taxon>
        <taxon>Culicidae</taxon>
        <taxon>Culicinae</taxon>
        <taxon>Culicini</taxon>
        <taxon>Culex</taxon>
        <taxon>Culex</taxon>
    </lineage>
</organism>
<keyword evidence="1" id="KW-0813">Transport</keyword>
<feature type="compositionally biased region" description="Polar residues" evidence="3">
    <location>
        <begin position="625"/>
        <end position="634"/>
    </location>
</feature>
<keyword evidence="6" id="KW-1185">Reference proteome</keyword>
<feature type="region of interest" description="Disordered" evidence="3">
    <location>
        <begin position="602"/>
        <end position="634"/>
    </location>
</feature>
<dbReference type="SUPFAM" id="SSF52540">
    <property type="entry name" value="P-loop containing nucleoside triphosphate hydrolases"/>
    <property type="match status" value="2"/>
</dbReference>
<protein>
    <recommendedName>
        <fullName evidence="4">SecA family profile domain-containing protein</fullName>
    </recommendedName>
</protein>
<reference evidence="5 6" key="1">
    <citation type="submission" date="2024-05" db="EMBL/GenBank/DDBJ databases">
        <title>Culex pipiens pipiens assembly and annotation.</title>
        <authorList>
            <person name="Alout H."/>
            <person name="Durand T."/>
        </authorList>
    </citation>
    <scope>NUCLEOTIDE SEQUENCE [LARGE SCALE GENOMIC DNA]</scope>
    <source>
        <strain evidence="5">HA-2024</strain>
        <tissue evidence="5">Whole body</tissue>
    </source>
</reference>
<comment type="caution">
    <text evidence="5">The sequence shown here is derived from an EMBL/GenBank/DDBJ whole genome shotgun (WGS) entry which is preliminary data.</text>
</comment>
<dbReference type="PANTHER" id="PTHR30612">
    <property type="entry name" value="SECA INNER MEMBRANE COMPONENT OF SEC PROTEIN SECRETION SYSTEM"/>
    <property type="match status" value="1"/>
</dbReference>
<evidence type="ECO:0000313" key="6">
    <source>
        <dbReference type="Proteomes" id="UP001562425"/>
    </source>
</evidence>